<comment type="caution">
    <text evidence="1">The sequence shown here is derived from an EMBL/GenBank/DDBJ whole genome shotgun (WGS) entry which is preliminary data.</text>
</comment>
<proteinExistence type="predicted"/>
<name>A0A0G2G9L8_9PEZI</name>
<gene>
    <name evidence="1" type="ORF">UCDDS831_g04842</name>
</gene>
<dbReference type="Proteomes" id="UP000034182">
    <property type="component" value="Unassembled WGS sequence"/>
</dbReference>
<protein>
    <submittedName>
        <fullName evidence="1">Uncharacterized protein</fullName>
    </submittedName>
</protein>
<reference evidence="1 2" key="2">
    <citation type="submission" date="2015-05" db="EMBL/GenBank/DDBJ databases">
        <title>Distinctive expansion of gene families associated with plant cell wall degradation and secondary metabolism in the genomes of grapevine trunk pathogens.</title>
        <authorList>
            <person name="Lawrence D.P."/>
            <person name="Travadon R."/>
            <person name="Rolshausen P.E."/>
            <person name="Baumgartner K."/>
        </authorList>
    </citation>
    <scope>NUCLEOTIDE SEQUENCE [LARGE SCALE GENOMIC DNA]</scope>
    <source>
        <strain evidence="1">DS831</strain>
    </source>
</reference>
<evidence type="ECO:0000313" key="2">
    <source>
        <dbReference type="Proteomes" id="UP000034182"/>
    </source>
</evidence>
<evidence type="ECO:0000313" key="1">
    <source>
        <dbReference type="EMBL" id="KKY20353.1"/>
    </source>
</evidence>
<sequence>MEDDKKRAACQDESRCSMMTKEINTSTGMRGNDYTSCSFTTCSWRDRRKTQLKCLTQRKRQKLWCSSCSAAHPKSCFSHAERHLPEQLRQCTGSLSHIRLCTHRRLTHSELQRACDERSLSPDGHHQLLCPEGCVGVERYPAERTRGYPCQSPPHGTNGKSIKSTQLFRQHVRLDVDDRTRLGVDDHDLLAAVFAADARLCPHLRVADCLNDFRFAGAPTAHFHPKGQDACSDACSEFFWCPRSYEGCNTSLYLYSQRLSCSRGGDDAIDEVGNGTEPRATAFDEIHLLSFRNLGAMDDPNDTAWLMQLEDGWRACAKRNRAKFWSRMRRRVRKLLRC</sequence>
<reference evidence="1 2" key="1">
    <citation type="submission" date="2015-03" db="EMBL/GenBank/DDBJ databases">
        <authorList>
            <person name="Morales-Cruz A."/>
            <person name="Amrine K.C."/>
            <person name="Cantu D."/>
        </authorList>
    </citation>
    <scope>NUCLEOTIDE SEQUENCE [LARGE SCALE GENOMIC DNA]</scope>
    <source>
        <strain evidence="1">DS831</strain>
    </source>
</reference>
<organism evidence="1 2">
    <name type="scientific">Diplodia seriata</name>
    <dbReference type="NCBI Taxonomy" id="420778"/>
    <lineage>
        <taxon>Eukaryota</taxon>
        <taxon>Fungi</taxon>
        <taxon>Dikarya</taxon>
        <taxon>Ascomycota</taxon>
        <taxon>Pezizomycotina</taxon>
        <taxon>Dothideomycetes</taxon>
        <taxon>Dothideomycetes incertae sedis</taxon>
        <taxon>Botryosphaeriales</taxon>
        <taxon>Botryosphaeriaceae</taxon>
        <taxon>Diplodia</taxon>
    </lineage>
</organism>
<dbReference type="AlphaFoldDB" id="A0A0G2G9L8"/>
<accession>A0A0G2G9L8</accession>
<dbReference type="EMBL" id="LAQI01000101">
    <property type="protein sequence ID" value="KKY20353.1"/>
    <property type="molecule type" value="Genomic_DNA"/>
</dbReference>